<keyword evidence="9" id="KW-0234">DNA repair</keyword>
<feature type="compositionally biased region" description="Basic and acidic residues" evidence="11">
    <location>
        <begin position="244"/>
        <end position="265"/>
    </location>
</feature>
<evidence type="ECO:0000256" key="1">
    <source>
        <dbReference type="ARBA" id="ARBA00004123"/>
    </source>
</evidence>
<dbReference type="InterPro" id="IPR016059">
    <property type="entry name" value="DNA_ligase_ATP-dep_CS"/>
</dbReference>
<dbReference type="GO" id="GO:0005524">
    <property type="term" value="F:ATP binding"/>
    <property type="evidence" value="ECO:0007669"/>
    <property type="project" value="UniProtKB-KW"/>
</dbReference>
<feature type="region of interest" description="Disordered" evidence="11">
    <location>
        <begin position="1"/>
        <end position="273"/>
    </location>
</feature>
<dbReference type="NCBIfam" id="TIGR00574">
    <property type="entry name" value="dnl1"/>
    <property type="match status" value="1"/>
</dbReference>
<keyword evidence="7" id="KW-0539">Nucleus</keyword>
<dbReference type="CDD" id="cd07900">
    <property type="entry name" value="Adenylation_DNA_ligase_I_Euk"/>
    <property type="match status" value="1"/>
</dbReference>
<dbReference type="Proteomes" id="UP000693981">
    <property type="component" value="Unassembled WGS sequence"/>
</dbReference>
<dbReference type="Pfam" id="PF04679">
    <property type="entry name" value="DNA_ligase_A_C"/>
    <property type="match status" value="1"/>
</dbReference>
<feature type="compositionally biased region" description="Acidic residues" evidence="11">
    <location>
        <begin position="175"/>
        <end position="190"/>
    </location>
</feature>
<dbReference type="GO" id="GO:0003677">
    <property type="term" value="F:DNA binding"/>
    <property type="evidence" value="ECO:0007669"/>
    <property type="project" value="InterPro"/>
</dbReference>
<evidence type="ECO:0000256" key="4">
    <source>
        <dbReference type="ARBA" id="ARBA00022705"/>
    </source>
</evidence>
<dbReference type="OrthoDB" id="206088at2759"/>
<feature type="compositionally biased region" description="Basic residues" evidence="11">
    <location>
        <begin position="107"/>
        <end position="116"/>
    </location>
</feature>
<dbReference type="Pfam" id="PF01068">
    <property type="entry name" value="DNA_ligase_A_M"/>
    <property type="match status" value="1"/>
</dbReference>
<dbReference type="InterPro" id="IPR012310">
    <property type="entry name" value="DNA_ligase_ATP-dep_cent"/>
</dbReference>
<keyword evidence="3 9" id="KW-0436">Ligase</keyword>
<evidence type="ECO:0000313" key="14">
    <source>
        <dbReference type="Proteomes" id="UP000693981"/>
    </source>
</evidence>
<dbReference type="PANTHER" id="PTHR45674:SF4">
    <property type="entry name" value="DNA LIGASE 1"/>
    <property type="match status" value="1"/>
</dbReference>
<keyword evidence="5 9" id="KW-0547">Nucleotide-binding</keyword>
<dbReference type="Pfam" id="PF04675">
    <property type="entry name" value="DNA_ligase_A_N"/>
    <property type="match status" value="1"/>
</dbReference>
<dbReference type="InterPro" id="IPR012309">
    <property type="entry name" value="DNA_ligase_ATP-dep_C"/>
</dbReference>
<dbReference type="GO" id="GO:0006273">
    <property type="term" value="P:lagging strand elongation"/>
    <property type="evidence" value="ECO:0007669"/>
    <property type="project" value="TreeGrafter"/>
</dbReference>
<dbReference type="PROSITE" id="PS50160">
    <property type="entry name" value="DNA_LIGASE_A3"/>
    <property type="match status" value="1"/>
</dbReference>
<accession>A0A8T1WT15</accession>
<evidence type="ECO:0000256" key="2">
    <source>
        <dbReference type="ARBA" id="ARBA00007572"/>
    </source>
</evidence>
<comment type="catalytic activity">
    <reaction evidence="8 9">
        <text>ATP + (deoxyribonucleotide)n-3'-hydroxyl + 5'-phospho-(deoxyribonucleotide)m = (deoxyribonucleotide)n+m + AMP + diphosphate.</text>
        <dbReference type="EC" id="6.5.1.1"/>
    </reaction>
</comment>
<dbReference type="GO" id="GO:0006281">
    <property type="term" value="P:DNA repair"/>
    <property type="evidence" value="ECO:0007669"/>
    <property type="project" value="UniProtKB-KW"/>
</dbReference>
<keyword evidence="4" id="KW-0235">DNA replication</keyword>
<dbReference type="GO" id="GO:0006310">
    <property type="term" value="P:DNA recombination"/>
    <property type="evidence" value="ECO:0007669"/>
    <property type="project" value="UniProtKB-KW"/>
</dbReference>
<dbReference type="GO" id="GO:0005634">
    <property type="term" value="C:nucleus"/>
    <property type="evidence" value="ECO:0007669"/>
    <property type="project" value="UniProtKB-SubCell"/>
</dbReference>
<comment type="subcellular location">
    <subcellularLocation>
        <location evidence="1">Nucleus</location>
    </subcellularLocation>
</comment>
<keyword evidence="9" id="KW-0227">DNA damage</keyword>
<dbReference type="AlphaFoldDB" id="A0A8T1WT15"/>
<feature type="domain" description="ATP-dependent DNA ligase family profile" evidence="12">
    <location>
        <begin position="655"/>
        <end position="805"/>
    </location>
</feature>
<comment type="similarity">
    <text evidence="2 10">Belongs to the ATP-dependent DNA ligase family.</text>
</comment>
<dbReference type="GO" id="GO:0003910">
    <property type="term" value="F:DNA ligase (ATP) activity"/>
    <property type="evidence" value="ECO:0007669"/>
    <property type="project" value="UniProtKB-EC"/>
</dbReference>
<dbReference type="InterPro" id="IPR050191">
    <property type="entry name" value="ATP-dep_DNA_ligase"/>
</dbReference>
<feature type="compositionally biased region" description="Basic and acidic residues" evidence="11">
    <location>
        <begin position="156"/>
        <end position="169"/>
    </location>
</feature>
<keyword evidence="6 9" id="KW-0067">ATP-binding</keyword>
<gene>
    <name evidence="13" type="primary">LIG1</name>
    <name evidence="13" type="ORF">PHYBOEH_004378</name>
</gene>
<reference evidence="13" key="1">
    <citation type="submission" date="2021-02" db="EMBL/GenBank/DDBJ databases">
        <authorList>
            <person name="Palmer J.M."/>
        </authorList>
    </citation>
    <scope>NUCLEOTIDE SEQUENCE</scope>
    <source>
        <strain evidence="13">SCRP23</strain>
    </source>
</reference>
<dbReference type="PROSITE" id="PS00333">
    <property type="entry name" value="DNA_LIGASE_A2"/>
    <property type="match status" value="1"/>
</dbReference>
<organism evidence="13 14">
    <name type="scientific">Phytophthora boehmeriae</name>
    <dbReference type="NCBI Taxonomy" id="109152"/>
    <lineage>
        <taxon>Eukaryota</taxon>
        <taxon>Sar</taxon>
        <taxon>Stramenopiles</taxon>
        <taxon>Oomycota</taxon>
        <taxon>Peronosporomycetes</taxon>
        <taxon>Peronosporales</taxon>
        <taxon>Peronosporaceae</taxon>
        <taxon>Phytophthora</taxon>
    </lineage>
</organism>
<feature type="compositionally biased region" description="Polar residues" evidence="11">
    <location>
        <begin position="223"/>
        <end position="243"/>
    </location>
</feature>
<dbReference type="InterPro" id="IPR012308">
    <property type="entry name" value="DNA_ligase_ATP-dep_N"/>
</dbReference>
<name>A0A8T1WT15_9STRA</name>
<evidence type="ECO:0000256" key="6">
    <source>
        <dbReference type="ARBA" id="ARBA00022840"/>
    </source>
</evidence>
<dbReference type="GO" id="GO:0071897">
    <property type="term" value="P:DNA biosynthetic process"/>
    <property type="evidence" value="ECO:0007669"/>
    <property type="project" value="InterPro"/>
</dbReference>
<evidence type="ECO:0000313" key="13">
    <source>
        <dbReference type="EMBL" id="KAG7395013.1"/>
    </source>
</evidence>
<evidence type="ECO:0000256" key="9">
    <source>
        <dbReference type="RuleBase" id="RU000617"/>
    </source>
</evidence>
<evidence type="ECO:0000256" key="5">
    <source>
        <dbReference type="ARBA" id="ARBA00022741"/>
    </source>
</evidence>
<evidence type="ECO:0000256" key="8">
    <source>
        <dbReference type="ARBA" id="ARBA00034003"/>
    </source>
</evidence>
<comment type="caution">
    <text evidence="13">The sequence shown here is derived from an EMBL/GenBank/DDBJ whole genome shotgun (WGS) entry which is preliminary data.</text>
</comment>
<dbReference type="CDD" id="cd07969">
    <property type="entry name" value="OBF_DNA_ligase_I"/>
    <property type="match status" value="1"/>
</dbReference>
<keyword evidence="9" id="KW-0233">DNA recombination</keyword>
<dbReference type="FunFam" id="3.30.470.30:FF:000002">
    <property type="entry name" value="DNA ligase"/>
    <property type="match status" value="1"/>
</dbReference>
<feature type="compositionally biased region" description="Acidic residues" evidence="11">
    <location>
        <begin position="73"/>
        <end position="102"/>
    </location>
</feature>
<dbReference type="FunFam" id="2.40.50.140:FF:000197">
    <property type="entry name" value="DNA ligase"/>
    <property type="match status" value="1"/>
</dbReference>
<evidence type="ECO:0000259" key="12">
    <source>
        <dbReference type="PROSITE" id="PS50160"/>
    </source>
</evidence>
<proteinExistence type="inferred from homology"/>
<evidence type="ECO:0000256" key="10">
    <source>
        <dbReference type="RuleBase" id="RU004196"/>
    </source>
</evidence>
<feature type="compositionally biased region" description="Basic and acidic residues" evidence="11">
    <location>
        <begin position="32"/>
        <end position="44"/>
    </location>
</feature>
<dbReference type="PANTHER" id="PTHR45674">
    <property type="entry name" value="DNA LIGASE 1/3 FAMILY MEMBER"/>
    <property type="match status" value="1"/>
</dbReference>
<evidence type="ECO:0000256" key="3">
    <source>
        <dbReference type="ARBA" id="ARBA00022598"/>
    </source>
</evidence>
<dbReference type="PROSITE" id="PS00697">
    <property type="entry name" value="DNA_LIGASE_A1"/>
    <property type="match status" value="1"/>
</dbReference>
<feature type="compositionally biased region" description="Basic and acidic residues" evidence="11">
    <location>
        <begin position="55"/>
        <end position="72"/>
    </location>
</feature>
<sequence>MAKKAAAPKTQRSIMSFFGAGASTPPPKKRKPVDDDAEKAKESPAKPVKKVKTSPKKETSKKTKKQEKPKPVEEEEEEENEEDVAMEEAQEMQVPSDEEEEAEKTKPKPGRRRLRQRVVEEEDSDSDLELQMTEKKKSEEEVIDLSSPSPAKVKSPVKEKQQKQKEEKPVTPLAVEEDEEDEEHDAEVDDTMEKVETPKKTSVASTKKTLEKTILLPSPVKAQPTTGFYTPQSGKKKTTSTPASDKKNKNDSKLETKKEESAKDQENDDGEPQVTPYLALANLFAKIEEVSGRLVIQDLLMNFFRDVIRRSPDDLLACIYLCVCVDLAPPFENLKIGIGDAILMKAIGEATGTNLKFIKEMYHKEGDLGKVAQNARSKQHTLSFTAIKPTSAKPSVLSVQHVYNQFVKIAKMTGNNSQQQKCSIIKGLLVKCEKEKKSQGKDAQSAEGARYIIRGLQGKLRIGLAEKSILMALTYAFMTEKDHKDKEKQQVALAYVKKAFAECPSYNALVAAFYEVQEEVPTAPFLRVKDFSKVAEKCVLAPGTPVSPMLARPTKAYAMVFDRFEGKPFTCEYKYDGERAQIHIQPNGDISIFSRNFENSTERFPDVKLAISSASKKSVVTSCIVDAEVVAVDRATNKRLPFQILSTRSRKNVKVEEIKVPVCIYAFDLLFLNGESFLGTPLAKRREKLREMFEVNPGHFEFASSLDVVDGVDVKDDADAMENAVNTVRTFLEEAVRENCEGLMVKTLEQEATYEPANRSHKWLKLKKDYLDGIGDSTDLVPIGAFFGRGKRTGVYGAYLLACYDPDTEMYQPITKLGTGLSDEVLKQFYEQLKEKVVDKPPSDYAIGDGIKPDVWFEASCVWEILGADLSISPKYTAAIGLVAKDKGISLRFPRFIRIRDDKDTTQATNSSQIADLYQAQGLASVSNGADDEDADMLI</sequence>
<evidence type="ECO:0000256" key="7">
    <source>
        <dbReference type="ARBA" id="ARBA00023242"/>
    </source>
</evidence>
<evidence type="ECO:0000256" key="11">
    <source>
        <dbReference type="SAM" id="MobiDB-lite"/>
    </source>
</evidence>
<dbReference type="GO" id="GO:0005739">
    <property type="term" value="C:mitochondrion"/>
    <property type="evidence" value="ECO:0007669"/>
    <property type="project" value="TreeGrafter"/>
</dbReference>
<dbReference type="InterPro" id="IPR000977">
    <property type="entry name" value="DNA_ligase_ATP-dep"/>
</dbReference>
<dbReference type="EC" id="6.5.1.1" evidence="9"/>
<dbReference type="EMBL" id="JAGDFL010000231">
    <property type="protein sequence ID" value="KAG7395013.1"/>
    <property type="molecule type" value="Genomic_DNA"/>
</dbReference>
<protein>
    <recommendedName>
        <fullName evidence="9">DNA ligase</fullName>
        <ecNumber evidence="9">6.5.1.1</ecNumber>
    </recommendedName>
</protein>
<keyword evidence="14" id="KW-1185">Reference proteome</keyword>